<organism evidence="5 6">
    <name type="scientific">Streptomyces spiralis</name>
    <dbReference type="NCBI Taxonomy" id="66376"/>
    <lineage>
        <taxon>Bacteria</taxon>
        <taxon>Bacillati</taxon>
        <taxon>Actinomycetota</taxon>
        <taxon>Actinomycetes</taxon>
        <taxon>Kitasatosporales</taxon>
        <taxon>Streptomycetaceae</taxon>
        <taxon>Streptomyces</taxon>
    </lineage>
</organism>
<dbReference type="AlphaFoldDB" id="A0A919DUI5"/>
<evidence type="ECO:0000313" key="6">
    <source>
        <dbReference type="Proteomes" id="UP000641386"/>
    </source>
</evidence>
<dbReference type="Gene3D" id="3.50.50.60">
    <property type="entry name" value="FAD/NAD(P)-binding domain"/>
    <property type="match status" value="2"/>
</dbReference>
<protein>
    <recommendedName>
        <fullName evidence="3">Pyridine nucleotide-disulfide oxidoreductase domain-containing protein 2</fullName>
    </recommendedName>
</protein>
<evidence type="ECO:0000256" key="1">
    <source>
        <dbReference type="ARBA" id="ARBA00037217"/>
    </source>
</evidence>
<dbReference type="EMBL" id="BNBC01000020">
    <property type="protein sequence ID" value="GHE82479.1"/>
    <property type="molecule type" value="Genomic_DNA"/>
</dbReference>
<dbReference type="SUPFAM" id="SSF51905">
    <property type="entry name" value="FAD/NAD(P)-binding domain"/>
    <property type="match status" value="1"/>
</dbReference>
<name>A0A919DUI5_9ACTN</name>
<evidence type="ECO:0000313" key="5">
    <source>
        <dbReference type="EMBL" id="GHE82479.1"/>
    </source>
</evidence>
<dbReference type="PANTHER" id="PTHR10668">
    <property type="entry name" value="PHYTOENE DEHYDROGENASE"/>
    <property type="match status" value="1"/>
</dbReference>
<gene>
    <name evidence="5" type="ORF">GCM10014715_42790</name>
</gene>
<reference evidence="5" key="1">
    <citation type="journal article" date="2014" name="Int. J. Syst. Evol. Microbiol.">
        <title>Complete genome sequence of Corynebacterium casei LMG S-19264T (=DSM 44701T), isolated from a smear-ripened cheese.</title>
        <authorList>
            <consortium name="US DOE Joint Genome Institute (JGI-PGF)"/>
            <person name="Walter F."/>
            <person name="Albersmeier A."/>
            <person name="Kalinowski J."/>
            <person name="Ruckert C."/>
        </authorList>
    </citation>
    <scope>NUCLEOTIDE SEQUENCE</scope>
    <source>
        <strain evidence="5">JCM 3302</strain>
    </source>
</reference>
<comment type="subunit">
    <text evidence="2">Interacts with COX5B; this interaction may contribute to localize PYROXD2 to the inner face of the inner mitochondrial membrane.</text>
</comment>
<keyword evidence="6" id="KW-1185">Reference proteome</keyword>
<dbReference type="PANTHER" id="PTHR10668:SF105">
    <property type="entry name" value="DEHYDROGENASE-RELATED"/>
    <property type="match status" value="1"/>
</dbReference>
<evidence type="ECO:0000259" key="4">
    <source>
        <dbReference type="Pfam" id="PF01593"/>
    </source>
</evidence>
<dbReference type="GO" id="GO:0016491">
    <property type="term" value="F:oxidoreductase activity"/>
    <property type="evidence" value="ECO:0007669"/>
    <property type="project" value="InterPro"/>
</dbReference>
<comment type="function">
    <text evidence="1">Probable oxidoreductase that may play a role as regulator of mitochondrial function.</text>
</comment>
<dbReference type="Proteomes" id="UP000641386">
    <property type="component" value="Unassembled WGS sequence"/>
</dbReference>
<dbReference type="Pfam" id="PF01593">
    <property type="entry name" value="Amino_oxidase"/>
    <property type="match status" value="1"/>
</dbReference>
<proteinExistence type="predicted"/>
<sequence length="532" mass="57014">MTPTFDAVVIGSGVNGLVAAAQLAKDGWSVALVEGSDRLGGFIATEERTLPGYLHDTYSSWHPLFVSGGAYAALGEDLHRHGLEYRNTDGLITGTVTDEGRVVLAHRDPAATAEMFGHSEDRTAYLTLLQRFLDNADALGGILGGEPRSPRVLRHVVKLLRRERFSGTEEWLRATVTSGRSYCRGTFRGDEPDVLWTPWLLHAGLSPDHALGGLMLPLMAATLHGFGMPVVAGGARNFVRAFEALLGELGVHVSTGRPAERLLLTDGRVMGVATDGETLRARHAVLASVTPTALYGELLPQDVPVPPTIRHEATRYRYGRAAMQLHVALSAPLGWRDARLTGVPLVHLSDGSASTAIACAEAEAGLLPRRPTLVVGQQYVLDPSRVPDGAATLWIQLQELPYKPTGDAAGELDAQGRWTKELTEGYVQRVLARIALHAPDLPEKLLAWDAVTPSDLVAHNPNAVNGDPYGGSAELDQALLWRPLPGAARHATPVPGLWHIGASTHPGPGLGAGSGHLVAQHLIRTRHRSSRR</sequence>
<dbReference type="InterPro" id="IPR002937">
    <property type="entry name" value="Amino_oxidase"/>
</dbReference>
<dbReference type="InterPro" id="IPR036188">
    <property type="entry name" value="FAD/NAD-bd_sf"/>
</dbReference>
<dbReference type="RefSeq" id="WP_189902578.1">
    <property type="nucleotide sequence ID" value="NZ_BNBC01000020.1"/>
</dbReference>
<reference evidence="5" key="2">
    <citation type="submission" date="2020-09" db="EMBL/GenBank/DDBJ databases">
        <authorList>
            <person name="Sun Q."/>
            <person name="Ohkuma M."/>
        </authorList>
    </citation>
    <scope>NUCLEOTIDE SEQUENCE</scope>
    <source>
        <strain evidence="5">JCM 3302</strain>
    </source>
</reference>
<accession>A0A919DUI5</accession>
<feature type="domain" description="Amine oxidase" evidence="4">
    <location>
        <begin position="16"/>
        <end position="434"/>
    </location>
</feature>
<evidence type="ECO:0000256" key="2">
    <source>
        <dbReference type="ARBA" id="ARBA00038825"/>
    </source>
</evidence>
<comment type="caution">
    <text evidence="5">The sequence shown here is derived from an EMBL/GenBank/DDBJ whole genome shotgun (WGS) entry which is preliminary data.</text>
</comment>
<evidence type="ECO:0000256" key="3">
    <source>
        <dbReference type="ARBA" id="ARBA00040298"/>
    </source>
</evidence>